<organism evidence="1">
    <name type="scientific">Anguilla anguilla</name>
    <name type="common">European freshwater eel</name>
    <name type="synonym">Muraena anguilla</name>
    <dbReference type="NCBI Taxonomy" id="7936"/>
    <lineage>
        <taxon>Eukaryota</taxon>
        <taxon>Metazoa</taxon>
        <taxon>Chordata</taxon>
        <taxon>Craniata</taxon>
        <taxon>Vertebrata</taxon>
        <taxon>Euteleostomi</taxon>
        <taxon>Actinopterygii</taxon>
        <taxon>Neopterygii</taxon>
        <taxon>Teleostei</taxon>
        <taxon>Anguilliformes</taxon>
        <taxon>Anguillidae</taxon>
        <taxon>Anguilla</taxon>
    </lineage>
</organism>
<reference evidence="1" key="2">
    <citation type="journal article" date="2015" name="Fish Shellfish Immunol.">
        <title>Early steps in the European eel (Anguilla anguilla)-Vibrio vulnificus interaction in the gills: Role of the RtxA13 toxin.</title>
        <authorList>
            <person name="Callol A."/>
            <person name="Pajuelo D."/>
            <person name="Ebbesson L."/>
            <person name="Teles M."/>
            <person name="MacKenzie S."/>
            <person name="Amaro C."/>
        </authorList>
    </citation>
    <scope>NUCLEOTIDE SEQUENCE</scope>
</reference>
<dbReference type="EMBL" id="GBXM01005383">
    <property type="protein sequence ID" value="JAI03195.1"/>
    <property type="molecule type" value="Transcribed_RNA"/>
</dbReference>
<proteinExistence type="predicted"/>
<accession>A0A0E9XKJ2</accession>
<protein>
    <submittedName>
        <fullName evidence="1">Uncharacterized protein</fullName>
    </submittedName>
</protein>
<evidence type="ECO:0000313" key="1">
    <source>
        <dbReference type="EMBL" id="JAI03195.1"/>
    </source>
</evidence>
<name>A0A0E9XKJ2_ANGAN</name>
<reference evidence="1" key="1">
    <citation type="submission" date="2014-11" db="EMBL/GenBank/DDBJ databases">
        <authorList>
            <person name="Amaro Gonzalez C."/>
        </authorList>
    </citation>
    <scope>NUCLEOTIDE SEQUENCE</scope>
</reference>
<dbReference type="AlphaFoldDB" id="A0A0E9XKJ2"/>
<sequence length="40" mass="4763">MHEEIVKFNFICIALFTENCHKDTLQSSKARNSKKRKHQT</sequence>